<dbReference type="PANTHER" id="PTHR30055:SF235">
    <property type="entry name" value="TRANSCRIPTIONAL REGULATORY PROTEIN"/>
    <property type="match status" value="1"/>
</dbReference>
<accession>A0ABR9LSZ4</accession>
<comment type="caution">
    <text evidence="4">The sequence shown here is derived from an EMBL/GenBank/DDBJ whole genome shotgun (WGS) entry which is preliminary data.</text>
</comment>
<dbReference type="Gene3D" id="1.10.357.10">
    <property type="entry name" value="Tetracycline Repressor, domain 2"/>
    <property type="match status" value="1"/>
</dbReference>
<dbReference type="PRINTS" id="PR00455">
    <property type="entry name" value="HTHTETR"/>
</dbReference>
<dbReference type="Gene3D" id="1.10.10.60">
    <property type="entry name" value="Homeodomain-like"/>
    <property type="match status" value="1"/>
</dbReference>
<dbReference type="InterPro" id="IPR009057">
    <property type="entry name" value="Homeodomain-like_sf"/>
</dbReference>
<dbReference type="PROSITE" id="PS50977">
    <property type="entry name" value="HTH_TETR_2"/>
    <property type="match status" value="1"/>
</dbReference>
<keyword evidence="5" id="KW-1185">Reference proteome</keyword>
<keyword evidence="1 2" id="KW-0238">DNA-binding</keyword>
<evidence type="ECO:0000256" key="2">
    <source>
        <dbReference type="PROSITE-ProRule" id="PRU00335"/>
    </source>
</evidence>
<name>A0ABR9LSZ4_9ACTN</name>
<evidence type="ECO:0000256" key="1">
    <source>
        <dbReference type="ARBA" id="ARBA00023125"/>
    </source>
</evidence>
<dbReference type="Proteomes" id="UP000633509">
    <property type="component" value="Unassembled WGS sequence"/>
</dbReference>
<dbReference type="PANTHER" id="PTHR30055">
    <property type="entry name" value="HTH-TYPE TRANSCRIPTIONAL REGULATOR RUTR"/>
    <property type="match status" value="1"/>
</dbReference>
<evidence type="ECO:0000313" key="5">
    <source>
        <dbReference type="Proteomes" id="UP000633509"/>
    </source>
</evidence>
<evidence type="ECO:0000259" key="3">
    <source>
        <dbReference type="PROSITE" id="PS50977"/>
    </source>
</evidence>
<proteinExistence type="predicted"/>
<dbReference type="Pfam" id="PF00440">
    <property type="entry name" value="TetR_N"/>
    <property type="match status" value="1"/>
</dbReference>
<dbReference type="RefSeq" id="WP_192784812.1">
    <property type="nucleotide sequence ID" value="NZ_JADBEK010000001.1"/>
</dbReference>
<gene>
    <name evidence="4" type="ORF">H4W80_002020</name>
</gene>
<dbReference type="SUPFAM" id="SSF48498">
    <property type="entry name" value="Tetracyclin repressor-like, C-terminal domain"/>
    <property type="match status" value="1"/>
</dbReference>
<dbReference type="InterPro" id="IPR041678">
    <property type="entry name" value="TetR_C_16"/>
</dbReference>
<dbReference type="EMBL" id="JADBEK010000001">
    <property type="protein sequence ID" value="MBE1583762.1"/>
    <property type="molecule type" value="Genomic_DNA"/>
</dbReference>
<sequence length="197" mass="21360">MDEKGGEGWAPVMRFSERSAPTRRAILEAARTRFAKDGYDRATIRAIAADAGVSAAMVVRYFGSKADLFALTTKAGFLSLDLTCVPTQEIGRRFVRAALEPWERGEDEAMAALHRSAMTHEDSAKAVQGLLTHQVLPVLKAAFPDDPDIEAKAGLVHAQGLGLIVGRYLLRLEPLASMDFDTIVASVGDSVQRYLDA</sequence>
<organism evidence="4 5">
    <name type="scientific">Nonomuraea angiospora</name>
    <dbReference type="NCBI Taxonomy" id="46172"/>
    <lineage>
        <taxon>Bacteria</taxon>
        <taxon>Bacillati</taxon>
        <taxon>Actinomycetota</taxon>
        <taxon>Actinomycetes</taxon>
        <taxon>Streptosporangiales</taxon>
        <taxon>Streptosporangiaceae</taxon>
        <taxon>Nonomuraea</taxon>
    </lineage>
</organism>
<dbReference type="InterPro" id="IPR036271">
    <property type="entry name" value="Tet_transcr_reg_TetR-rel_C_sf"/>
</dbReference>
<feature type="domain" description="HTH tetR-type" evidence="3">
    <location>
        <begin position="20"/>
        <end position="80"/>
    </location>
</feature>
<dbReference type="SUPFAM" id="SSF46689">
    <property type="entry name" value="Homeodomain-like"/>
    <property type="match status" value="1"/>
</dbReference>
<dbReference type="Pfam" id="PF17920">
    <property type="entry name" value="TetR_C_16"/>
    <property type="match status" value="1"/>
</dbReference>
<evidence type="ECO:0000313" key="4">
    <source>
        <dbReference type="EMBL" id="MBE1583762.1"/>
    </source>
</evidence>
<dbReference type="InterPro" id="IPR001647">
    <property type="entry name" value="HTH_TetR"/>
</dbReference>
<feature type="DNA-binding region" description="H-T-H motif" evidence="2">
    <location>
        <begin position="43"/>
        <end position="62"/>
    </location>
</feature>
<reference evidence="4 5" key="1">
    <citation type="submission" date="2020-10" db="EMBL/GenBank/DDBJ databases">
        <title>Sequencing the genomes of 1000 actinobacteria strains.</title>
        <authorList>
            <person name="Klenk H.-P."/>
        </authorList>
    </citation>
    <scope>NUCLEOTIDE SEQUENCE [LARGE SCALE GENOMIC DNA]</scope>
    <source>
        <strain evidence="4 5">DSM 43173</strain>
    </source>
</reference>
<protein>
    <submittedName>
        <fullName evidence="4">AcrR family transcriptional regulator</fullName>
    </submittedName>
</protein>
<dbReference type="InterPro" id="IPR050109">
    <property type="entry name" value="HTH-type_TetR-like_transc_reg"/>
</dbReference>